<name>A0A450UKR7_9GAMM</name>
<gene>
    <name evidence="2" type="ORF">BECKLFY1418B_GA0070995_104210</name>
</gene>
<evidence type="ECO:0000313" key="2">
    <source>
        <dbReference type="EMBL" id="VFJ93123.1"/>
    </source>
</evidence>
<organism evidence="2">
    <name type="scientific">Candidatus Kentrum sp. LFY</name>
    <dbReference type="NCBI Taxonomy" id="2126342"/>
    <lineage>
        <taxon>Bacteria</taxon>
        <taxon>Pseudomonadati</taxon>
        <taxon>Pseudomonadota</taxon>
        <taxon>Gammaproteobacteria</taxon>
        <taxon>Candidatus Kentrum</taxon>
    </lineage>
</organism>
<sequence>MPSDAFEDPKIQWDFARMPPSRGRKGQGIDSDSTSHGPEDHHGRSRKGKSSKSRLGKKTHLATAFRGLVTALLEFGDEL</sequence>
<reference evidence="2" key="1">
    <citation type="submission" date="2019-02" db="EMBL/GenBank/DDBJ databases">
        <authorList>
            <person name="Gruber-Vodicka R. H."/>
            <person name="Seah K. B. B."/>
        </authorList>
    </citation>
    <scope>NUCLEOTIDE SEQUENCE</scope>
    <source>
        <strain evidence="2">BECK_M7</strain>
    </source>
</reference>
<feature type="compositionally biased region" description="Basic residues" evidence="1">
    <location>
        <begin position="43"/>
        <end position="60"/>
    </location>
</feature>
<feature type="region of interest" description="Disordered" evidence="1">
    <location>
        <begin position="1"/>
        <end position="60"/>
    </location>
</feature>
<accession>A0A450UKR7</accession>
<evidence type="ECO:0000256" key="1">
    <source>
        <dbReference type="SAM" id="MobiDB-lite"/>
    </source>
</evidence>
<dbReference type="AlphaFoldDB" id="A0A450UKR7"/>
<proteinExistence type="predicted"/>
<dbReference type="EMBL" id="CAADFF010000042">
    <property type="protein sequence ID" value="VFJ93123.1"/>
    <property type="molecule type" value="Genomic_DNA"/>
</dbReference>
<protein>
    <submittedName>
        <fullName evidence="2">Uncharacterized protein</fullName>
    </submittedName>
</protein>